<accession>A0ABY6HUY5</accession>
<dbReference type="EMBL" id="CP104013">
    <property type="protein sequence ID" value="UYP47323.1"/>
    <property type="molecule type" value="Genomic_DNA"/>
</dbReference>
<dbReference type="InterPro" id="IPR007534">
    <property type="entry name" value="LuxE"/>
</dbReference>
<gene>
    <name evidence="2" type="ORF">NEF87_003608</name>
</gene>
<dbReference type="InterPro" id="IPR042099">
    <property type="entry name" value="ANL_N_sf"/>
</dbReference>
<evidence type="ECO:0000259" key="1">
    <source>
        <dbReference type="Pfam" id="PF04443"/>
    </source>
</evidence>
<reference evidence="2" key="1">
    <citation type="submission" date="2022-09" db="EMBL/GenBank/DDBJ databases">
        <title>Actin cytoskeleton and complex cell architecture in an #Asgard archaeon.</title>
        <authorList>
            <person name="Ponce Toledo R.I."/>
            <person name="Schleper C."/>
            <person name="Rodrigues Oliveira T."/>
            <person name="Wollweber F."/>
            <person name="Xu J."/>
            <person name="Rittmann S."/>
            <person name="Klingl A."/>
            <person name="Pilhofer M."/>
        </authorList>
    </citation>
    <scope>NUCLEOTIDE SEQUENCE</scope>
    <source>
        <strain evidence="2">B-35</strain>
    </source>
</reference>
<evidence type="ECO:0000313" key="2">
    <source>
        <dbReference type="EMBL" id="UYP47323.1"/>
    </source>
</evidence>
<proteinExistence type="predicted"/>
<feature type="domain" description="Acyl-protein synthetase LuxE" evidence="1">
    <location>
        <begin position="8"/>
        <end position="369"/>
    </location>
</feature>
<dbReference type="Proteomes" id="UP001208689">
    <property type="component" value="Chromosome"/>
</dbReference>
<organism evidence="2 3">
    <name type="scientific">Candidatus Lokiarchaeum ossiferum</name>
    <dbReference type="NCBI Taxonomy" id="2951803"/>
    <lineage>
        <taxon>Archaea</taxon>
        <taxon>Promethearchaeati</taxon>
        <taxon>Promethearchaeota</taxon>
        <taxon>Promethearchaeia</taxon>
        <taxon>Promethearchaeales</taxon>
        <taxon>Promethearchaeaceae</taxon>
        <taxon>Candidatus Lokiarchaeum</taxon>
    </lineage>
</organism>
<dbReference type="Pfam" id="PF04443">
    <property type="entry name" value="LuxE"/>
    <property type="match status" value="1"/>
</dbReference>
<keyword evidence="3" id="KW-1185">Reference proteome</keyword>
<evidence type="ECO:0000313" key="3">
    <source>
        <dbReference type="Proteomes" id="UP001208689"/>
    </source>
</evidence>
<name>A0ABY6HUY5_9ARCH</name>
<dbReference type="Gene3D" id="3.40.50.12780">
    <property type="entry name" value="N-terminal domain of ligase-like"/>
    <property type="match status" value="1"/>
</dbReference>
<protein>
    <recommendedName>
        <fullName evidence="1">Acyl-protein synthetase LuxE domain-containing protein</fullName>
    </recommendedName>
</protein>
<sequence>MDPSTQVKELIAQVQFQLPHQEKEPLLLEILRSQIVHNMEVSPELQKFYSSLGKQPDHYTALVDIPPLPVSMFKHFDLKTCPVEEIIRTMHSSGTTTSTPSKIYINKETSFRQSRGLMATLKNYLGGKRRPVLILDTENVNKAGASTLTARGAAIRGIAGNFGRTKVYVMDEIEGELYINVERLTQFCDEFAGQEILVSGFTYIVWSRFIQQMQEAKKTLDFPNMKLVHSGGWKKLTAQAVTKDQFSQTVAKIFGTSSANIIDFYGMVEQLGVVFLDCEAGHKHIPDFAEVIIRDIYTMQEQPIGSPGLIEILNIIPSSYPGQAIITEDVGELIGIDDCPCGRKGKYFEFRSRVEKTETRGCGDTFAEKRGDK</sequence>